<organism evidence="1 2">
    <name type="scientific">Stephania cephalantha</name>
    <dbReference type="NCBI Taxonomy" id="152367"/>
    <lineage>
        <taxon>Eukaryota</taxon>
        <taxon>Viridiplantae</taxon>
        <taxon>Streptophyta</taxon>
        <taxon>Embryophyta</taxon>
        <taxon>Tracheophyta</taxon>
        <taxon>Spermatophyta</taxon>
        <taxon>Magnoliopsida</taxon>
        <taxon>Ranunculales</taxon>
        <taxon>Menispermaceae</taxon>
        <taxon>Menispermoideae</taxon>
        <taxon>Cissampelideae</taxon>
        <taxon>Stephania</taxon>
    </lineage>
</organism>
<comment type="caution">
    <text evidence="1">The sequence shown here is derived from an EMBL/GenBank/DDBJ whole genome shotgun (WGS) entry which is preliminary data.</text>
</comment>
<evidence type="ECO:0000313" key="1">
    <source>
        <dbReference type="EMBL" id="KAK9126463.1"/>
    </source>
</evidence>
<dbReference type="Proteomes" id="UP001419268">
    <property type="component" value="Unassembled WGS sequence"/>
</dbReference>
<protein>
    <submittedName>
        <fullName evidence="1">Uncharacterized protein</fullName>
    </submittedName>
</protein>
<accession>A0AAP0J308</accession>
<gene>
    <name evidence="1" type="ORF">Scep_015309</name>
</gene>
<keyword evidence="2" id="KW-1185">Reference proteome</keyword>
<sequence>MLRALTLDIDFEHPLIEHCSIHIKHVSRWRAIRGESRILSRPGLDLNTNMYFFWKIFLKKYFCN</sequence>
<name>A0AAP0J308_9MAGN</name>
<proteinExistence type="predicted"/>
<evidence type="ECO:0000313" key="2">
    <source>
        <dbReference type="Proteomes" id="UP001419268"/>
    </source>
</evidence>
<dbReference type="EMBL" id="JBBNAG010000006">
    <property type="protein sequence ID" value="KAK9126463.1"/>
    <property type="molecule type" value="Genomic_DNA"/>
</dbReference>
<reference evidence="1 2" key="1">
    <citation type="submission" date="2024-01" db="EMBL/GenBank/DDBJ databases">
        <title>Genome assemblies of Stephania.</title>
        <authorList>
            <person name="Yang L."/>
        </authorList>
    </citation>
    <scope>NUCLEOTIDE SEQUENCE [LARGE SCALE GENOMIC DNA]</scope>
    <source>
        <strain evidence="1">JXDWG</strain>
        <tissue evidence="1">Leaf</tissue>
    </source>
</reference>
<dbReference type="AlphaFoldDB" id="A0AAP0J308"/>